<proteinExistence type="predicted"/>
<organism evidence="1">
    <name type="scientific">Siphoviridae sp. ctZD11</name>
    <dbReference type="NCBI Taxonomy" id="2825556"/>
    <lineage>
        <taxon>Viruses</taxon>
        <taxon>Duplodnaviria</taxon>
        <taxon>Heunggongvirae</taxon>
        <taxon>Uroviricota</taxon>
        <taxon>Caudoviricetes</taxon>
    </lineage>
</organism>
<evidence type="ECO:0000313" key="1">
    <source>
        <dbReference type="EMBL" id="DAF89598.1"/>
    </source>
</evidence>
<sequence>MLYGFIHGHIGRVAMREDYGIPVRLGELNAIRTGFTVVTPCLLFTMTSSILSTAHTVFRSFRVIVRVDNTGAELNEEDRSTNGNNRSGSGCSLFNGHRNIIRSVIFRFRKISRSDRQSLLGQSVKQDICTGFQPILVAFKFPNGIINPGHRQRYFNRLHDTVTLLIA</sequence>
<name>A0A8S5U5C5_9CAUD</name>
<reference evidence="1" key="1">
    <citation type="journal article" date="2021" name="Proc. Natl. Acad. Sci. U.S.A.">
        <title>A Catalog of Tens of Thousands of Viruses from Human Metagenomes Reveals Hidden Associations with Chronic Diseases.</title>
        <authorList>
            <person name="Tisza M.J."/>
            <person name="Buck C.B."/>
        </authorList>
    </citation>
    <scope>NUCLEOTIDE SEQUENCE</scope>
    <source>
        <strain evidence="1">CtZD11</strain>
    </source>
</reference>
<dbReference type="EMBL" id="BK016014">
    <property type="protein sequence ID" value="DAF89598.1"/>
    <property type="molecule type" value="Genomic_DNA"/>
</dbReference>
<protein>
    <submittedName>
        <fullName evidence="1">Uncharacterized protein</fullName>
    </submittedName>
</protein>
<accession>A0A8S5U5C5</accession>